<keyword evidence="22" id="KW-1185">Reference proteome</keyword>
<keyword evidence="13 17" id="KW-0472">Membrane</keyword>
<feature type="domain" description="Tyrosine-protein kinase G-rich" evidence="20">
    <location>
        <begin position="376"/>
        <end position="451"/>
    </location>
</feature>
<proteinExistence type="inferred from homology"/>
<feature type="domain" description="Polysaccharide chain length determinant N-terminal" evidence="18">
    <location>
        <begin position="23"/>
        <end position="116"/>
    </location>
</feature>
<evidence type="ECO:0000256" key="8">
    <source>
        <dbReference type="ARBA" id="ARBA00022692"/>
    </source>
</evidence>
<keyword evidence="7 21" id="KW-0808">Transferase</keyword>
<reference evidence="21 22" key="1">
    <citation type="submission" date="2023-05" db="EMBL/GenBank/DDBJ databases">
        <title>Pseudodonghicola sp. nov.</title>
        <authorList>
            <person name="Huang J."/>
        </authorList>
    </citation>
    <scope>NUCLEOTIDE SEQUENCE [LARGE SCALE GENOMIC DNA]</scope>
    <source>
        <strain evidence="21 22">IC7</strain>
    </source>
</reference>
<keyword evidence="11" id="KW-0067">ATP-binding</keyword>
<name>A0ABT7EZJ0_9RHOB</name>
<dbReference type="Pfam" id="PF02706">
    <property type="entry name" value="Wzz"/>
    <property type="match status" value="1"/>
</dbReference>
<evidence type="ECO:0000259" key="18">
    <source>
        <dbReference type="Pfam" id="PF02706"/>
    </source>
</evidence>
<keyword evidence="8 17" id="KW-0812">Transmembrane</keyword>
<dbReference type="NCBIfam" id="TIGR01007">
    <property type="entry name" value="eps_fam"/>
    <property type="match status" value="1"/>
</dbReference>
<organism evidence="21 22">
    <name type="scientific">Pseudodonghicola flavimaris</name>
    <dbReference type="NCBI Taxonomy" id="3050036"/>
    <lineage>
        <taxon>Bacteria</taxon>
        <taxon>Pseudomonadati</taxon>
        <taxon>Pseudomonadota</taxon>
        <taxon>Alphaproteobacteria</taxon>
        <taxon>Rhodobacterales</taxon>
        <taxon>Paracoccaceae</taxon>
        <taxon>Pseudodonghicola</taxon>
    </lineage>
</organism>
<dbReference type="RefSeq" id="WP_284480573.1">
    <property type="nucleotide sequence ID" value="NZ_JASNJD010000005.1"/>
</dbReference>
<dbReference type="InterPro" id="IPR005702">
    <property type="entry name" value="Wzc-like_C"/>
</dbReference>
<evidence type="ECO:0000256" key="11">
    <source>
        <dbReference type="ARBA" id="ARBA00022840"/>
    </source>
</evidence>
<evidence type="ECO:0000313" key="22">
    <source>
        <dbReference type="Proteomes" id="UP001243757"/>
    </source>
</evidence>
<comment type="catalytic activity">
    <reaction evidence="15">
        <text>L-tyrosyl-[protein] + ATP = O-phospho-L-tyrosyl-[protein] + ADP + H(+)</text>
        <dbReference type="Rhea" id="RHEA:10596"/>
        <dbReference type="Rhea" id="RHEA-COMP:10136"/>
        <dbReference type="Rhea" id="RHEA-COMP:20101"/>
        <dbReference type="ChEBI" id="CHEBI:15378"/>
        <dbReference type="ChEBI" id="CHEBI:30616"/>
        <dbReference type="ChEBI" id="CHEBI:46858"/>
        <dbReference type="ChEBI" id="CHEBI:61978"/>
        <dbReference type="ChEBI" id="CHEBI:456216"/>
        <dbReference type="EC" id="2.7.10.2"/>
    </reaction>
</comment>
<dbReference type="EC" id="2.7.10.2" evidence="4"/>
<evidence type="ECO:0000256" key="15">
    <source>
        <dbReference type="ARBA" id="ARBA00051245"/>
    </source>
</evidence>
<comment type="similarity">
    <text evidence="2">Belongs to the CpsD/CapB family.</text>
</comment>
<protein>
    <recommendedName>
        <fullName evidence="4">non-specific protein-tyrosine kinase</fullName>
        <ecNumber evidence="4">2.7.10.2</ecNumber>
    </recommendedName>
</protein>
<evidence type="ECO:0000259" key="19">
    <source>
        <dbReference type="Pfam" id="PF13614"/>
    </source>
</evidence>
<dbReference type="InterPro" id="IPR025669">
    <property type="entry name" value="AAA_dom"/>
</dbReference>
<evidence type="ECO:0000256" key="2">
    <source>
        <dbReference type="ARBA" id="ARBA00007316"/>
    </source>
</evidence>
<evidence type="ECO:0000256" key="4">
    <source>
        <dbReference type="ARBA" id="ARBA00011903"/>
    </source>
</evidence>
<dbReference type="InterPro" id="IPR050445">
    <property type="entry name" value="Bact_polysacc_biosynth/exp"/>
</dbReference>
<comment type="caution">
    <text evidence="21">The sequence shown here is derived from an EMBL/GenBank/DDBJ whole genome shotgun (WGS) entry which is preliminary data.</text>
</comment>
<keyword evidence="5" id="KW-1003">Cell membrane</keyword>
<evidence type="ECO:0000256" key="5">
    <source>
        <dbReference type="ARBA" id="ARBA00022475"/>
    </source>
</evidence>
<dbReference type="Pfam" id="PF13614">
    <property type="entry name" value="AAA_31"/>
    <property type="match status" value="1"/>
</dbReference>
<feature type="coiled-coil region" evidence="16">
    <location>
        <begin position="331"/>
        <end position="379"/>
    </location>
</feature>
<dbReference type="Proteomes" id="UP001243757">
    <property type="component" value="Unassembled WGS sequence"/>
</dbReference>
<comment type="similarity">
    <text evidence="3">Belongs to the etk/wzc family.</text>
</comment>
<evidence type="ECO:0000256" key="1">
    <source>
        <dbReference type="ARBA" id="ARBA00004429"/>
    </source>
</evidence>
<evidence type="ECO:0000256" key="12">
    <source>
        <dbReference type="ARBA" id="ARBA00022989"/>
    </source>
</evidence>
<dbReference type="InterPro" id="IPR032807">
    <property type="entry name" value="GNVR"/>
</dbReference>
<dbReference type="InterPro" id="IPR003856">
    <property type="entry name" value="LPS_length_determ_N"/>
</dbReference>
<dbReference type="GO" id="GO:0004715">
    <property type="term" value="F:non-membrane spanning protein tyrosine kinase activity"/>
    <property type="evidence" value="ECO:0007669"/>
    <property type="project" value="UniProtKB-EC"/>
</dbReference>
<keyword evidence="6" id="KW-0997">Cell inner membrane</keyword>
<evidence type="ECO:0000256" key="7">
    <source>
        <dbReference type="ARBA" id="ARBA00022679"/>
    </source>
</evidence>
<dbReference type="Pfam" id="PF13807">
    <property type="entry name" value="GNVR"/>
    <property type="match status" value="1"/>
</dbReference>
<feature type="transmembrane region" description="Helical" evidence="17">
    <location>
        <begin position="39"/>
        <end position="61"/>
    </location>
</feature>
<accession>A0ABT7EZJ0</accession>
<evidence type="ECO:0000256" key="17">
    <source>
        <dbReference type="SAM" id="Phobius"/>
    </source>
</evidence>
<evidence type="ECO:0000256" key="6">
    <source>
        <dbReference type="ARBA" id="ARBA00022519"/>
    </source>
</evidence>
<dbReference type="PANTHER" id="PTHR32309:SF13">
    <property type="entry name" value="FERRIC ENTEROBACTIN TRANSPORT PROTEIN FEPE"/>
    <property type="match status" value="1"/>
</dbReference>
<keyword evidence="12 17" id="KW-1133">Transmembrane helix</keyword>
<keyword evidence="14" id="KW-0829">Tyrosine-protein kinase</keyword>
<dbReference type="CDD" id="cd05387">
    <property type="entry name" value="BY-kinase"/>
    <property type="match status" value="1"/>
</dbReference>
<gene>
    <name evidence="21" type="ORF">QO033_08715</name>
</gene>
<keyword evidence="16" id="KW-0175">Coiled coil</keyword>
<keyword evidence="10" id="KW-0418">Kinase</keyword>
<comment type="subcellular location">
    <subcellularLocation>
        <location evidence="1">Cell inner membrane</location>
        <topology evidence="1">Multi-pass membrane protein</topology>
    </subcellularLocation>
</comment>
<feature type="transmembrane region" description="Helical" evidence="17">
    <location>
        <begin position="429"/>
        <end position="448"/>
    </location>
</feature>
<dbReference type="SUPFAM" id="SSF52540">
    <property type="entry name" value="P-loop containing nucleoside triphosphate hydrolases"/>
    <property type="match status" value="1"/>
</dbReference>
<evidence type="ECO:0000256" key="14">
    <source>
        <dbReference type="ARBA" id="ARBA00023137"/>
    </source>
</evidence>
<evidence type="ECO:0000256" key="16">
    <source>
        <dbReference type="SAM" id="Coils"/>
    </source>
</evidence>
<evidence type="ECO:0000256" key="3">
    <source>
        <dbReference type="ARBA" id="ARBA00008883"/>
    </source>
</evidence>
<sequence length="717" mass="78236">MLDKNTGAKSINQSAQAAFDDGDDVDLIQVLATLWRGKWTILLCAFALTVAGAIYAFGLAVPKYAASTTLALQARNQPVVDLESVLSGVSTDDAALKTELEVIKSRSLLEKLVAELDLLADPEFNATLRPEPAFSPRDSLFWLLGLVGLAPEPDAPPTAADILNQTVAELGEAITATNLHDTYVFEIGARTETPAKSAALTNTLARLYIEDQIALKFDATENAVSWLSDRSIALEQELREKENAVKEARSASGVISPEALQALNIQAKDVRDRMADMSLTQAALEVRAERLLALLADGTPAEIAAEVDDTVITRLWQDQTMEAGPLLERMRDRLRQIAARLQTDVERNRQQLAALELSHQRLQERFDAQSAEMVQLQQLERDAEATRVLYETVLTRLKETAVQRGLQQADSRVLSAATPGMQVAPRRSVILGLSFFLGALLGAGAILLRQMMHNGYRSAEDLEIGTGLPVLGEIPRLPIRARPMLLSYLKDKPTSAAAEAIRNLRTSVLLSNIDSPPQVIMSTSSLPGEGKTTQAIALAMNLSGLGKKVLLIEGDIRRRTFSKYFDARSEGGLLTALSGEAPLKELVSHDARVGADVLMGEKSSANAADVFSSEKFHSFISMARQAYDFIVLDTPPVLVVPDARVIGQSADAIIFSVHWDKTSKAQVQEALRQFSSVNLRVTGVVLAQVDPKRMARYYGYGSRYGTYSRYGRGYYEA</sequence>
<dbReference type="EMBL" id="JASNJD010000005">
    <property type="protein sequence ID" value="MDK3017757.1"/>
    <property type="molecule type" value="Genomic_DNA"/>
</dbReference>
<evidence type="ECO:0000256" key="13">
    <source>
        <dbReference type="ARBA" id="ARBA00023136"/>
    </source>
</evidence>
<keyword evidence="9" id="KW-0547">Nucleotide-binding</keyword>
<dbReference type="Gene3D" id="3.40.50.300">
    <property type="entry name" value="P-loop containing nucleotide triphosphate hydrolases"/>
    <property type="match status" value="1"/>
</dbReference>
<evidence type="ECO:0000256" key="9">
    <source>
        <dbReference type="ARBA" id="ARBA00022741"/>
    </source>
</evidence>
<feature type="domain" description="AAA" evidence="19">
    <location>
        <begin position="528"/>
        <end position="677"/>
    </location>
</feature>
<evidence type="ECO:0000256" key="10">
    <source>
        <dbReference type="ARBA" id="ARBA00022777"/>
    </source>
</evidence>
<evidence type="ECO:0000313" key="21">
    <source>
        <dbReference type="EMBL" id="MDK3017757.1"/>
    </source>
</evidence>
<evidence type="ECO:0000259" key="20">
    <source>
        <dbReference type="Pfam" id="PF13807"/>
    </source>
</evidence>
<dbReference type="PANTHER" id="PTHR32309">
    <property type="entry name" value="TYROSINE-PROTEIN KINASE"/>
    <property type="match status" value="1"/>
</dbReference>
<dbReference type="InterPro" id="IPR027417">
    <property type="entry name" value="P-loop_NTPase"/>
</dbReference>